<dbReference type="SUPFAM" id="SSF47819">
    <property type="entry name" value="HRDC-like"/>
    <property type="match status" value="1"/>
</dbReference>
<sequence>MTSPGDDHQTADEALRVLGRVFGYDSFRGPQREIIEHVVGGGDALVLMPTGGGKSLCYQIPALVRQGVGVVISPLIALMQDQVDALRALGVRAGFLNSTQDLDERRLVEAEFAAGELDLLYLAPERLRVESTLQLLQRGSISLFAIDEAHCVAQWGHDFRPDYLQLSTLHERWPDVPRIALTATATPTTHAEIAARLNLNDARHFVASFDRPNIQYRIVPKSEPKRQLLELLRGEHPGDAGIVYCLSRASVEKTAAFLVENGIDAVPYHAGLDARTRAENQSRFLREDGLVVVATIAFGMGIDKPDVRFVAHLDLPKSVEGYYQETGRAGRDGLPSTAWLAYGLQDVVQQRKMIDGSEGDAEHRRRLAAHLDAMLALCETVECRRVGLLAYFGQESAPCGNCDTCLTPPKSWDGTIAAQKLLSTVVRLKRERNQKFGAGQIIDILLGRKTAKVIQFDHDALSVFGIGAELNESQWRGVVRQLLAQGLLAVEGDYGTLVLTDASADVLGGRREVPLRSEPERPVRAARAGTSKRAAPADLPEQAVPVFERLRAWRAAAAKEQQVPAYVIFHDATLREIAAAPPSSLTELGGVSGVGENKLAKYGQQILDALADSEA</sequence>
<dbReference type="GO" id="GO:0016787">
    <property type="term" value="F:hydrolase activity"/>
    <property type="evidence" value="ECO:0007669"/>
    <property type="project" value="UniProtKB-KW"/>
</dbReference>
<keyword evidence="11" id="KW-0238">DNA-binding</keyword>
<keyword evidence="22" id="KW-1185">Reference proteome</keyword>
<organism evidence="21 22">
    <name type="scientific">Streptomyces ficellus</name>
    <dbReference type="NCBI Taxonomy" id="1977088"/>
    <lineage>
        <taxon>Bacteria</taxon>
        <taxon>Bacillati</taxon>
        <taxon>Actinomycetota</taxon>
        <taxon>Actinomycetes</taxon>
        <taxon>Kitasatosporales</taxon>
        <taxon>Streptomycetaceae</taxon>
        <taxon>Streptomyces</taxon>
    </lineage>
</organism>
<evidence type="ECO:0000256" key="17">
    <source>
        <dbReference type="SAM" id="MobiDB-lite"/>
    </source>
</evidence>
<dbReference type="PROSITE" id="PS51192">
    <property type="entry name" value="HELICASE_ATP_BIND_1"/>
    <property type="match status" value="1"/>
</dbReference>
<evidence type="ECO:0000256" key="7">
    <source>
        <dbReference type="ARBA" id="ARBA00022801"/>
    </source>
</evidence>
<dbReference type="SMART" id="SM00487">
    <property type="entry name" value="DEXDc"/>
    <property type="match status" value="1"/>
</dbReference>
<evidence type="ECO:0000256" key="3">
    <source>
        <dbReference type="ARBA" id="ARBA00005446"/>
    </source>
</evidence>
<dbReference type="RefSeq" id="WP_290109296.1">
    <property type="nucleotide sequence ID" value="NZ_JAUEPL010000001.1"/>
</dbReference>
<dbReference type="PROSITE" id="PS50967">
    <property type="entry name" value="HRDC"/>
    <property type="match status" value="1"/>
</dbReference>
<dbReference type="InterPro" id="IPR032284">
    <property type="entry name" value="RecQ_Zn-bd"/>
</dbReference>
<keyword evidence="7 21" id="KW-0378">Hydrolase</keyword>
<dbReference type="GO" id="GO:0003678">
    <property type="term" value="F:DNA helicase activity"/>
    <property type="evidence" value="ECO:0007669"/>
    <property type="project" value="UniProtKB-EC"/>
</dbReference>
<evidence type="ECO:0000256" key="8">
    <source>
        <dbReference type="ARBA" id="ARBA00022806"/>
    </source>
</evidence>
<dbReference type="SMART" id="SM00341">
    <property type="entry name" value="HRDC"/>
    <property type="match status" value="1"/>
</dbReference>
<protein>
    <recommendedName>
        <fullName evidence="16">DNA helicase RecQ</fullName>
        <ecNumber evidence="16">5.6.2.4</ecNumber>
    </recommendedName>
</protein>
<dbReference type="Pfam" id="PF00270">
    <property type="entry name" value="DEAD"/>
    <property type="match status" value="1"/>
</dbReference>
<dbReference type="CDD" id="cd17920">
    <property type="entry name" value="DEXHc_RecQ"/>
    <property type="match status" value="1"/>
</dbReference>
<evidence type="ECO:0000256" key="5">
    <source>
        <dbReference type="ARBA" id="ARBA00022741"/>
    </source>
</evidence>
<dbReference type="PROSITE" id="PS51194">
    <property type="entry name" value="HELICASE_CTER"/>
    <property type="match status" value="1"/>
</dbReference>
<keyword evidence="10" id="KW-0067">ATP-binding</keyword>
<dbReference type="InterPro" id="IPR004589">
    <property type="entry name" value="DNA_helicase_ATP-dep_RecQ"/>
</dbReference>
<dbReference type="InterPro" id="IPR014001">
    <property type="entry name" value="Helicase_ATP-bd"/>
</dbReference>
<keyword evidence="14" id="KW-0413">Isomerase</keyword>
<dbReference type="NCBIfam" id="TIGR01389">
    <property type="entry name" value="recQ"/>
    <property type="match status" value="1"/>
</dbReference>
<dbReference type="InterPro" id="IPR001650">
    <property type="entry name" value="Helicase_C-like"/>
</dbReference>
<evidence type="ECO:0000256" key="14">
    <source>
        <dbReference type="ARBA" id="ARBA00023235"/>
    </source>
</evidence>
<reference evidence="21" key="1">
    <citation type="submission" date="2023-06" db="EMBL/GenBank/DDBJ databases">
        <title>WGS-Sequencing of Streptomyces ficellus isolate 21 collected from sand in Gara Djebilet Iron Mine in Algeria.</title>
        <authorList>
            <person name="Zegers G.P."/>
            <person name="Gomez A."/>
            <person name="Gueddou A."/>
            <person name="Zahara A.F."/>
            <person name="Worth M."/>
            <person name="Sevigny J.L."/>
            <person name="Tisa L."/>
        </authorList>
    </citation>
    <scope>NUCLEOTIDE SEQUENCE</scope>
    <source>
        <strain evidence="21">AS11</strain>
    </source>
</reference>
<proteinExistence type="inferred from homology"/>
<evidence type="ECO:0000259" key="20">
    <source>
        <dbReference type="PROSITE" id="PS51194"/>
    </source>
</evidence>
<evidence type="ECO:0000259" key="18">
    <source>
        <dbReference type="PROSITE" id="PS50967"/>
    </source>
</evidence>
<feature type="domain" description="HRDC" evidence="18">
    <location>
        <begin position="540"/>
        <end position="615"/>
    </location>
</feature>
<evidence type="ECO:0000313" key="21">
    <source>
        <dbReference type="EMBL" id="MDN3292519.1"/>
    </source>
</evidence>
<dbReference type="PANTHER" id="PTHR13710:SF105">
    <property type="entry name" value="ATP-DEPENDENT DNA HELICASE Q1"/>
    <property type="match status" value="1"/>
</dbReference>
<dbReference type="NCBIfam" id="TIGR00614">
    <property type="entry name" value="recQ_fam"/>
    <property type="match status" value="1"/>
</dbReference>
<keyword evidence="4" id="KW-0479">Metal-binding</keyword>
<evidence type="ECO:0000259" key="19">
    <source>
        <dbReference type="PROSITE" id="PS51192"/>
    </source>
</evidence>
<keyword evidence="13" id="KW-0234">DNA repair</keyword>
<dbReference type="SMART" id="SM00956">
    <property type="entry name" value="RQC"/>
    <property type="match status" value="1"/>
</dbReference>
<dbReference type="InterPro" id="IPR002121">
    <property type="entry name" value="HRDC_dom"/>
</dbReference>
<keyword evidence="6" id="KW-0227">DNA damage</keyword>
<comment type="cofactor">
    <cofactor evidence="1">
        <name>Mg(2+)</name>
        <dbReference type="ChEBI" id="CHEBI:18420"/>
    </cofactor>
</comment>
<dbReference type="Pfam" id="PF00271">
    <property type="entry name" value="Helicase_C"/>
    <property type="match status" value="1"/>
</dbReference>
<dbReference type="Gene3D" id="1.10.10.10">
    <property type="entry name" value="Winged helix-like DNA-binding domain superfamily/Winged helix DNA-binding domain"/>
    <property type="match status" value="1"/>
</dbReference>
<dbReference type="EC" id="5.6.2.4" evidence="16"/>
<evidence type="ECO:0000256" key="10">
    <source>
        <dbReference type="ARBA" id="ARBA00022840"/>
    </source>
</evidence>
<dbReference type="SMART" id="SM00490">
    <property type="entry name" value="HELICc"/>
    <property type="match status" value="1"/>
</dbReference>
<keyword evidence="5" id="KW-0547">Nucleotide-binding</keyword>
<dbReference type="InterPro" id="IPR010997">
    <property type="entry name" value="HRDC-like_sf"/>
</dbReference>
<comment type="similarity">
    <text evidence="3">Belongs to the helicase family. RecQ subfamily.</text>
</comment>
<feature type="domain" description="Helicase ATP-binding" evidence="19">
    <location>
        <begin position="35"/>
        <end position="203"/>
    </location>
</feature>
<evidence type="ECO:0000256" key="15">
    <source>
        <dbReference type="ARBA" id="ARBA00034617"/>
    </source>
</evidence>
<dbReference type="InterPro" id="IPR044876">
    <property type="entry name" value="HRDC_dom_sf"/>
</dbReference>
<feature type="domain" description="Helicase C-terminal" evidence="20">
    <location>
        <begin position="224"/>
        <end position="375"/>
    </location>
</feature>
<dbReference type="InterPro" id="IPR027417">
    <property type="entry name" value="P-loop_NTPase"/>
</dbReference>
<evidence type="ECO:0000256" key="4">
    <source>
        <dbReference type="ARBA" id="ARBA00022723"/>
    </source>
</evidence>
<dbReference type="SUPFAM" id="SSF52540">
    <property type="entry name" value="P-loop containing nucleoside triphosphate hydrolases"/>
    <property type="match status" value="2"/>
</dbReference>
<evidence type="ECO:0000256" key="12">
    <source>
        <dbReference type="ARBA" id="ARBA00023172"/>
    </source>
</evidence>
<evidence type="ECO:0000256" key="6">
    <source>
        <dbReference type="ARBA" id="ARBA00022763"/>
    </source>
</evidence>
<dbReference type="InterPro" id="IPR018982">
    <property type="entry name" value="RQC_domain"/>
</dbReference>
<keyword evidence="9" id="KW-0862">Zinc</keyword>
<dbReference type="CDD" id="cd18794">
    <property type="entry name" value="SF2_C_RecQ"/>
    <property type="match status" value="1"/>
</dbReference>
<feature type="region of interest" description="Disordered" evidence="17">
    <location>
        <begin position="515"/>
        <end position="535"/>
    </location>
</feature>
<dbReference type="Pfam" id="PF09382">
    <property type="entry name" value="RQC"/>
    <property type="match status" value="1"/>
</dbReference>
<comment type="cofactor">
    <cofactor evidence="2">
        <name>Zn(2+)</name>
        <dbReference type="ChEBI" id="CHEBI:29105"/>
    </cofactor>
</comment>
<evidence type="ECO:0000256" key="1">
    <source>
        <dbReference type="ARBA" id="ARBA00001946"/>
    </source>
</evidence>
<dbReference type="Proteomes" id="UP001174050">
    <property type="component" value="Unassembled WGS sequence"/>
</dbReference>
<dbReference type="Gene3D" id="3.40.50.300">
    <property type="entry name" value="P-loop containing nucleotide triphosphate hydrolases"/>
    <property type="match status" value="2"/>
</dbReference>
<gene>
    <name evidence="21" type="primary">recQ</name>
    <name evidence="21" type="ORF">QWM81_00355</name>
</gene>
<dbReference type="Pfam" id="PF16124">
    <property type="entry name" value="RecQ_Zn_bind"/>
    <property type="match status" value="1"/>
</dbReference>
<evidence type="ECO:0000256" key="16">
    <source>
        <dbReference type="NCBIfam" id="TIGR01389"/>
    </source>
</evidence>
<keyword evidence="12" id="KW-0233">DNA recombination</keyword>
<dbReference type="PANTHER" id="PTHR13710">
    <property type="entry name" value="DNA HELICASE RECQ FAMILY MEMBER"/>
    <property type="match status" value="1"/>
</dbReference>
<accession>A0ABT7YZ47</accession>
<comment type="catalytic activity">
    <reaction evidence="15">
        <text>Couples ATP hydrolysis with the unwinding of duplex DNA by translocating in the 3'-5' direction.</text>
        <dbReference type="EC" id="5.6.2.4"/>
    </reaction>
</comment>
<evidence type="ECO:0000256" key="2">
    <source>
        <dbReference type="ARBA" id="ARBA00001947"/>
    </source>
</evidence>
<keyword evidence="8 21" id="KW-0347">Helicase</keyword>
<dbReference type="Pfam" id="PF00570">
    <property type="entry name" value="HRDC"/>
    <property type="match status" value="1"/>
</dbReference>
<evidence type="ECO:0000313" key="22">
    <source>
        <dbReference type="Proteomes" id="UP001174050"/>
    </source>
</evidence>
<dbReference type="InterPro" id="IPR011545">
    <property type="entry name" value="DEAD/DEAH_box_helicase_dom"/>
</dbReference>
<comment type="caution">
    <text evidence="21">The sequence shown here is derived from an EMBL/GenBank/DDBJ whole genome shotgun (WGS) entry which is preliminary data.</text>
</comment>
<name>A0ABT7YZ47_9ACTN</name>
<dbReference type="InterPro" id="IPR036388">
    <property type="entry name" value="WH-like_DNA-bd_sf"/>
</dbReference>
<evidence type="ECO:0000256" key="11">
    <source>
        <dbReference type="ARBA" id="ARBA00023125"/>
    </source>
</evidence>
<evidence type="ECO:0000256" key="13">
    <source>
        <dbReference type="ARBA" id="ARBA00023204"/>
    </source>
</evidence>
<dbReference type="Gene3D" id="1.10.150.80">
    <property type="entry name" value="HRDC domain"/>
    <property type="match status" value="1"/>
</dbReference>
<dbReference type="InterPro" id="IPR006293">
    <property type="entry name" value="DNA_helicase_ATP-dep_RecQ_bac"/>
</dbReference>
<dbReference type="EMBL" id="JAUEPL010000001">
    <property type="protein sequence ID" value="MDN3292519.1"/>
    <property type="molecule type" value="Genomic_DNA"/>
</dbReference>
<evidence type="ECO:0000256" key="9">
    <source>
        <dbReference type="ARBA" id="ARBA00022833"/>
    </source>
</evidence>